<reference evidence="2 3" key="1">
    <citation type="submission" date="2024-02" db="EMBL/GenBank/DDBJ databases">
        <authorList>
            <person name="Chen Y."/>
            <person name="Shah S."/>
            <person name="Dougan E. K."/>
            <person name="Thang M."/>
            <person name="Chan C."/>
        </authorList>
    </citation>
    <scope>NUCLEOTIDE SEQUENCE [LARGE SCALE GENOMIC DNA]</scope>
</reference>
<sequence>MFWSPGGPSERYAWHAALVHHMCRAHACAESYCERTGSQLHDIFNSDGAMMPSRAPNNDHARRSPFCSLWTLRWPLRREPGPQRRPRAPQPLLQSLDTAPATAERAQF</sequence>
<name>A0ABP0J2C4_9DINO</name>
<evidence type="ECO:0000313" key="2">
    <source>
        <dbReference type="EMBL" id="CAK9008480.1"/>
    </source>
</evidence>
<dbReference type="Proteomes" id="UP001642484">
    <property type="component" value="Unassembled WGS sequence"/>
</dbReference>
<keyword evidence="3" id="KW-1185">Reference proteome</keyword>
<gene>
    <name evidence="2" type="ORF">CCMP2556_LOCUS9267</name>
</gene>
<organism evidence="2 3">
    <name type="scientific">Durusdinium trenchii</name>
    <dbReference type="NCBI Taxonomy" id="1381693"/>
    <lineage>
        <taxon>Eukaryota</taxon>
        <taxon>Sar</taxon>
        <taxon>Alveolata</taxon>
        <taxon>Dinophyceae</taxon>
        <taxon>Suessiales</taxon>
        <taxon>Symbiodiniaceae</taxon>
        <taxon>Durusdinium</taxon>
    </lineage>
</organism>
<accession>A0ABP0J2C4</accession>
<comment type="caution">
    <text evidence="2">The sequence shown here is derived from an EMBL/GenBank/DDBJ whole genome shotgun (WGS) entry which is preliminary data.</text>
</comment>
<proteinExistence type="predicted"/>
<evidence type="ECO:0000256" key="1">
    <source>
        <dbReference type="SAM" id="MobiDB-lite"/>
    </source>
</evidence>
<feature type="region of interest" description="Disordered" evidence="1">
    <location>
        <begin position="77"/>
        <end position="108"/>
    </location>
</feature>
<evidence type="ECO:0000313" key="3">
    <source>
        <dbReference type="Proteomes" id="UP001642484"/>
    </source>
</evidence>
<protein>
    <submittedName>
        <fullName evidence="2">Uncharacterized protein</fullName>
    </submittedName>
</protein>
<dbReference type="EMBL" id="CAXAMN010004269">
    <property type="protein sequence ID" value="CAK9008480.1"/>
    <property type="molecule type" value="Genomic_DNA"/>
</dbReference>